<dbReference type="InterPro" id="IPR013783">
    <property type="entry name" value="Ig-like_fold"/>
</dbReference>
<evidence type="ECO:0000259" key="7">
    <source>
        <dbReference type="Pfam" id="PF17389"/>
    </source>
</evidence>
<feature type="domain" description="F5/8 type C" evidence="4">
    <location>
        <begin position="172"/>
        <end position="260"/>
    </location>
</feature>
<dbReference type="Pfam" id="PF25788">
    <property type="entry name" value="Ig_Rha78A_N"/>
    <property type="match status" value="1"/>
</dbReference>
<accession>A0A5J4S5V9</accession>
<dbReference type="Gene3D" id="2.60.120.260">
    <property type="entry name" value="Galactose-binding domain-like"/>
    <property type="match status" value="3"/>
</dbReference>
<dbReference type="Pfam" id="PF05592">
    <property type="entry name" value="Bac_rhamnosid"/>
    <property type="match status" value="1"/>
</dbReference>
<evidence type="ECO:0000259" key="4">
    <source>
        <dbReference type="Pfam" id="PF00754"/>
    </source>
</evidence>
<dbReference type="InterPro" id="IPR012341">
    <property type="entry name" value="6hp_glycosidase-like_sf"/>
</dbReference>
<evidence type="ECO:0000259" key="6">
    <source>
        <dbReference type="Pfam" id="PF08531"/>
    </source>
</evidence>
<feature type="domain" description="Alpha-L-rhamnosidase C-terminal" evidence="8">
    <location>
        <begin position="976"/>
        <end position="1054"/>
    </location>
</feature>
<feature type="domain" description="Alpha-L-rhamnosidase six-hairpin glycosidase" evidence="7">
    <location>
        <begin position="625"/>
        <end position="974"/>
    </location>
</feature>
<dbReference type="Pfam" id="PF17389">
    <property type="entry name" value="Bac_rhamnosid6H"/>
    <property type="match status" value="1"/>
</dbReference>
<dbReference type="InterPro" id="IPR013737">
    <property type="entry name" value="Bac_rhamnosid_N"/>
</dbReference>
<dbReference type="Pfam" id="PF08531">
    <property type="entry name" value="Bac_rhamnosid_N"/>
    <property type="match status" value="1"/>
</dbReference>
<evidence type="ECO:0000256" key="3">
    <source>
        <dbReference type="ARBA" id="ARBA00022801"/>
    </source>
</evidence>
<protein>
    <recommendedName>
        <fullName evidence="2">alpha-L-rhamnosidase</fullName>
        <ecNumber evidence="2">3.2.1.40</ecNumber>
    </recommendedName>
</protein>
<evidence type="ECO:0000256" key="2">
    <source>
        <dbReference type="ARBA" id="ARBA00012652"/>
    </source>
</evidence>
<dbReference type="InterPro" id="IPR008928">
    <property type="entry name" value="6-hairpin_glycosidase_sf"/>
</dbReference>
<dbReference type="GO" id="GO:0005975">
    <property type="term" value="P:carbohydrate metabolic process"/>
    <property type="evidence" value="ECO:0007669"/>
    <property type="project" value="InterPro"/>
</dbReference>
<dbReference type="InterPro" id="IPR035398">
    <property type="entry name" value="Bac_rhamnosid_C"/>
</dbReference>
<reference evidence="9" key="1">
    <citation type="submission" date="2019-03" db="EMBL/GenBank/DDBJ databases">
        <title>Single cell metagenomics reveals metabolic interactions within the superorganism composed of flagellate Streblomastix strix and complex community of Bacteroidetes bacteria on its surface.</title>
        <authorList>
            <person name="Treitli S.C."/>
            <person name="Kolisko M."/>
            <person name="Husnik F."/>
            <person name="Keeling P."/>
            <person name="Hampl V."/>
        </authorList>
    </citation>
    <scope>NUCLEOTIDE SEQUENCE</scope>
    <source>
        <strain evidence="9">STM</strain>
    </source>
</reference>
<dbReference type="PIRSF" id="PIRSF010631">
    <property type="entry name" value="A-rhamnsds"/>
    <property type="match status" value="1"/>
</dbReference>
<dbReference type="InterPro" id="IPR008902">
    <property type="entry name" value="Rhamnosid_concanavalin"/>
</dbReference>
<dbReference type="PANTHER" id="PTHR33307:SF6">
    <property type="entry name" value="ALPHA-RHAMNOSIDASE (EUROFUNG)-RELATED"/>
    <property type="match status" value="1"/>
</dbReference>
<dbReference type="PANTHER" id="PTHR33307">
    <property type="entry name" value="ALPHA-RHAMNOSIDASE (EUROFUNG)"/>
    <property type="match status" value="1"/>
</dbReference>
<organism evidence="9">
    <name type="scientific">termite gut metagenome</name>
    <dbReference type="NCBI Taxonomy" id="433724"/>
    <lineage>
        <taxon>unclassified sequences</taxon>
        <taxon>metagenomes</taxon>
        <taxon>organismal metagenomes</taxon>
    </lineage>
</organism>
<gene>
    <name evidence="9" type="ORF">EZS27_010719</name>
</gene>
<dbReference type="InterPro" id="IPR000421">
    <property type="entry name" value="FA58C"/>
</dbReference>
<evidence type="ECO:0000256" key="1">
    <source>
        <dbReference type="ARBA" id="ARBA00001445"/>
    </source>
</evidence>
<dbReference type="Gene3D" id="2.60.420.10">
    <property type="entry name" value="Maltose phosphorylase, domain 3"/>
    <property type="match status" value="1"/>
</dbReference>
<dbReference type="Gene3D" id="1.50.10.10">
    <property type="match status" value="1"/>
</dbReference>
<dbReference type="SUPFAM" id="SSF48208">
    <property type="entry name" value="Six-hairpin glycosidases"/>
    <property type="match status" value="1"/>
</dbReference>
<evidence type="ECO:0000313" key="9">
    <source>
        <dbReference type="EMBL" id="KAA6341479.1"/>
    </source>
</evidence>
<feature type="domain" description="Alpha-L-rhamnosidase concanavalin-like" evidence="5">
    <location>
        <begin position="519"/>
        <end position="613"/>
    </location>
</feature>
<dbReference type="SUPFAM" id="SSF49785">
    <property type="entry name" value="Galactose-binding domain-like"/>
    <property type="match status" value="1"/>
</dbReference>
<dbReference type="AlphaFoldDB" id="A0A5J4S5V9"/>
<keyword evidence="3" id="KW-0378">Hydrolase</keyword>
<dbReference type="EMBL" id="SNRY01000386">
    <property type="protein sequence ID" value="KAA6341479.1"/>
    <property type="molecule type" value="Genomic_DNA"/>
</dbReference>
<dbReference type="InterPro" id="IPR016007">
    <property type="entry name" value="Alpha_rhamnosid"/>
</dbReference>
<feature type="domain" description="Bacterial alpha-L-rhamnosidase N-terminal" evidence="6">
    <location>
        <begin position="339"/>
        <end position="509"/>
    </location>
</feature>
<comment type="caution">
    <text evidence="9">The sequence shown here is derived from an EMBL/GenBank/DDBJ whole genome shotgun (WGS) entry which is preliminary data.</text>
</comment>
<dbReference type="InterPro" id="IPR008979">
    <property type="entry name" value="Galactose-bd-like_sf"/>
</dbReference>
<dbReference type="Gene3D" id="2.60.40.10">
    <property type="entry name" value="Immunoglobulins"/>
    <property type="match status" value="1"/>
</dbReference>
<evidence type="ECO:0000259" key="5">
    <source>
        <dbReference type="Pfam" id="PF05592"/>
    </source>
</evidence>
<dbReference type="EC" id="3.2.1.40" evidence="2"/>
<proteinExistence type="predicted"/>
<dbReference type="Pfam" id="PF17390">
    <property type="entry name" value="Bac_rhamnosid_C"/>
    <property type="match status" value="1"/>
</dbReference>
<evidence type="ECO:0000259" key="8">
    <source>
        <dbReference type="Pfam" id="PF17390"/>
    </source>
</evidence>
<dbReference type="InterPro" id="IPR035396">
    <property type="entry name" value="Bac_rhamnosid6H"/>
</dbReference>
<name>A0A5J4S5V9_9ZZZZ</name>
<dbReference type="Pfam" id="PF00754">
    <property type="entry name" value="F5_F8_type_C"/>
    <property type="match status" value="1"/>
</dbReference>
<comment type="catalytic activity">
    <reaction evidence="1">
        <text>Hydrolysis of terminal non-reducing alpha-L-rhamnose residues in alpha-L-rhamnosides.</text>
        <dbReference type="EC" id="3.2.1.40"/>
    </reaction>
</comment>
<dbReference type="GO" id="GO:0030596">
    <property type="term" value="F:alpha-L-rhamnosidase activity"/>
    <property type="evidence" value="ECO:0007669"/>
    <property type="project" value="UniProtKB-EC"/>
</dbReference>
<sequence>MKNMLILTLFLSLSVFTGYGNAQPSVSTDNLRCEYMHNPLGIDIQHPRFSWEITSVGTDKKQTAYQILVSADAVSLETNKAGDWDSKKTNSNRTNQIAYQGKPLKANTLYYWKVRVWDEKGKPSEWSSVAQFLVGPLSAADWKAQWIGEKEEPVAKEDTYYELPGYRSVQESQPDAKKWLVIDLGSEQPVDAVKLYPVHRKEKTFPLHFNIEIASSPDFKQAQTIINESERPVTIASGEFYYQKLSAPVTGRYIRLNVNKLASVDKDKYEYGLSEFEVLYDRDNVALHKPVQLSDTTTVDYKWDSHLITDGYDKPISRKHYVDKIPPSPLLRKEIQINKKIKNAFYSTSALGIYEAYINGKKVGTQVLAPEFTDYDSHLQFQTYDVSNLLTQGTNALGAMLADGWYAGARWSYSNRGGYGYFRKFIGQLLIGYEDGTSEIIGTDNSWKYWKYGPITEASYFLGEVYDAKNEQKGWNTPGFDEVRWINVTAYPTEKVNFAAQLNEPITIINELKPVSVHKIGHNKYIFDMGQNMVGWCKLTLPYNPQQSVRFRYGEMLYQDGSLYTENLREATQVDVYIPYNEAEIVYEPRFTYHGFRYVEIEGLTQVPQLNNLLGKIVASSSPITGSFSCSNKDINKLWENIRWTQWGNLISIPTDCPQRDEREGWMADAQIFSQTAIYNLDMAGFYTKWARDIRDSQTEEGRFSDIAPHDGAWRGFFNAPGWADAGVVIPWRVYQNYADTVIVSKQYAAMKKFVDFNHKHNPDLIWRNVRGNMYSDWLNGNTIVADDYPKTGGQVPHDVFATAYFAYSTGILAKSAKLLGKTKDYQYYNKLAASIRKAFVDKFVSPDGQIEGNTQAGYAIALQLDLLPVELRAKAVAHMVEAIKAYDYRISTGIHSTIWMMNQLTEYGYSDVAYRLLTSRRFPSWFYSIDQGATTIWERWDGYVAGRGFQDPGMNSFNHVAIGAVGEWLYRYVLGIQLDESQPGFRHFYIKPIPGSGLEWAKGNYHAITGNIEVAWTLKNDTFTLDVDVPANTQATVLVPFENKTYKVGSGKHSFTAKTK</sequence>